<reference evidence="1 2" key="1">
    <citation type="submission" date="2018-11" db="EMBL/GenBank/DDBJ databases">
        <authorList>
            <consortium name="Pathogen Informatics"/>
        </authorList>
    </citation>
    <scope>NUCLEOTIDE SEQUENCE [LARGE SCALE GENOMIC DNA]</scope>
    <source>
        <strain>Denwood</strain>
        <strain evidence="2">Zambia</strain>
    </source>
</reference>
<protein>
    <submittedName>
        <fullName evidence="1">Uncharacterized protein</fullName>
    </submittedName>
</protein>
<accession>A0A183PYE8</accession>
<evidence type="ECO:0000313" key="2">
    <source>
        <dbReference type="Proteomes" id="UP000269396"/>
    </source>
</evidence>
<dbReference type="AlphaFoldDB" id="A0A183PYE8"/>
<proteinExistence type="predicted"/>
<dbReference type="EMBL" id="UZAL01042205">
    <property type="protein sequence ID" value="VDP79675.1"/>
    <property type="molecule type" value="Genomic_DNA"/>
</dbReference>
<evidence type="ECO:0000313" key="1">
    <source>
        <dbReference type="EMBL" id="VDP79675.1"/>
    </source>
</evidence>
<gene>
    <name evidence="1" type="ORF">SMTD_LOCUS19383</name>
</gene>
<dbReference type="Proteomes" id="UP000269396">
    <property type="component" value="Unassembled WGS sequence"/>
</dbReference>
<name>A0A183PYE8_9TREM</name>
<organism evidence="1 2">
    <name type="scientific">Schistosoma mattheei</name>
    <dbReference type="NCBI Taxonomy" id="31246"/>
    <lineage>
        <taxon>Eukaryota</taxon>
        <taxon>Metazoa</taxon>
        <taxon>Spiralia</taxon>
        <taxon>Lophotrochozoa</taxon>
        <taxon>Platyhelminthes</taxon>
        <taxon>Trematoda</taxon>
        <taxon>Digenea</taxon>
        <taxon>Strigeidida</taxon>
        <taxon>Schistosomatoidea</taxon>
        <taxon>Schistosomatidae</taxon>
        <taxon>Schistosoma</taxon>
    </lineage>
</organism>
<keyword evidence="2" id="KW-1185">Reference proteome</keyword>
<sequence length="39" mass="4339">MSITKIIIYPTCNFCTGHSLSTLSIPYIQSMIFLTTNAN</sequence>